<sequence length="207" mass="23411">MVRKYMRKKAAPAYSKNELKEAVQAVQSGMVTLYRAALLYKIPKATLFTHVRGKRGVKSNTGGRTTALSHDVEQRIADCIKTLEKWGMGLSKKEVLQLIGRYVNENNLVTPFKNGIPGNDYFIRFKNAFNLSQKKPQSVEVARKRSMDPFVIYNYFNILKEHIQNVPASQIYNIDETSFCLDPSRTKVVGERGKAAHRTTSGPGQKI</sequence>
<feature type="domain" description="HTH psq-type" evidence="2">
    <location>
        <begin position="18"/>
        <end position="57"/>
    </location>
</feature>
<evidence type="ECO:0000259" key="2">
    <source>
        <dbReference type="Pfam" id="PF05225"/>
    </source>
</evidence>
<dbReference type="InterPro" id="IPR007889">
    <property type="entry name" value="HTH_Psq"/>
</dbReference>
<gene>
    <name evidence="3" type="ORF">NQ318_014852</name>
</gene>
<dbReference type="EMBL" id="JAPWTK010000744">
    <property type="protein sequence ID" value="KAJ8936415.1"/>
    <property type="molecule type" value="Genomic_DNA"/>
</dbReference>
<dbReference type="SUPFAM" id="SSF46689">
    <property type="entry name" value="Homeodomain-like"/>
    <property type="match status" value="1"/>
</dbReference>
<dbReference type="GO" id="GO:0003677">
    <property type="term" value="F:DNA binding"/>
    <property type="evidence" value="ECO:0007669"/>
    <property type="project" value="InterPro"/>
</dbReference>
<dbReference type="Proteomes" id="UP001162162">
    <property type="component" value="Unassembled WGS sequence"/>
</dbReference>
<reference evidence="3" key="1">
    <citation type="journal article" date="2023" name="Insect Mol. Biol.">
        <title>Genome sequencing provides insights into the evolution of gene families encoding plant cell wall-degrading enzymes in longhorned beetles.</title>
        <authorList>
            <person name="Shin N.R."/>
            <person name="Okamura Y."/>
            <person name="Kirsch R."/>
            <person name="Pauchet Y."/>
        </authorList>
    </citation>
    <scope>NUCLEOTIDE SEQUENCE</scope>
    <source>
        <strain evidence="3">AMC_N1</strain>
    </source>
</reference>
<keyword evidence="4" id="KW-1185">Reference proteome</keyword>
<dbReference type="Gene3D" id="1.10.10.60">
    <property type="entry name" value="Homeodomain-like"/>
    <property type="match status" value="1"/>
</dbReference>
<organism evidence="3 4">
    <name type="scientific">Aromia moschata</name>
    <dbReference type="NCBI Taxonomy" id="1265417"/>
    <lineage>
        <taxon>Eukaryota</taxon>
        <taxon>Metazoa</taxon>
        <taxon>Ecdysozoa</taxon>
        <taxon>Arthropoda</taxon>
        <taxon>Hexapoda</taxon>
        <taxon>Insecta</taxon>
        <taxon>Pterygota</taxon>
        <taxon>Neoptera</taxon>
        <taxon>Endopterygota</taxon>
        <taxon>Coleoptera</taxon>
        <taxon>Polyphaga</taxon>
        <taxon>Cucujiformia</taxon>
        <taxon>Chrysomeloidea</taxon>
        <taxon>Cerambycidae</taxon>
        <taxon>Cerambycinae</taxon>
        <taxon>Callichromatini</taxon>
        <taxon>Aromia</taxon>
    </lineage>
</organism>
<name>A0AAV8XC92_9CUCU</name>
<comment type="subcellular location">
    <subcellularLocation>
        <location evidence="1">Nucleus</location>
    </subcellularLocation>
</comment>
<dbReference type="Pfam" id="PF05225">
    <property type="entry name" value="HTH_psq"/>
    <property type="match status" value="1"/>
</dbReference>
<comment type="caution">
    <text evidence="3">The sequence shown here is derived from an EMBL/GenBank/DDBJ whole genome shotgun (WGS) entry which is preliminary data.</text>
</comment>
<evidence type="ECO:0000313" key="4">
    <source>
        <dbReference type="Proteomes" id="UP001162162"/>
    </source>
</evidence>
<accession>A0AAV8XC92</accession>
<dbReference type="GO" id="GO:0005634">
    <property type="term" value="C:nucleus"/>
    <property type="evidence" value="ECO:0007669"/>
    <property type="project" value="UniProtKB-SubCell"/>
</dbReference>
<dbReference type="AlphaFoldDB" id="A0AAV8XC92"/>
<proteinExistence type="predicted"/>
<dbReference type="InterPro" id="IPR009057">
    <property type="entry name" value="Homeodomain-like_sf"/>
</dbReference>
<evidence type="ECO:0000256" key="1">
    <source>
        <dbReference type="ARBA" id="ARBA00004123"/>
    </source>
</evidence>
<evidence type="ECO:0000313" key="3">
    <source>
        <dbReference type="EMBL" id="KAJ8936415.1"/>
    </source>
</evidence>
<protein>
    <recommendedName>
        <fullName evidence="2">HTH psq-type domain-containing protein</fullName>
    </recommendedName>
</protein>